<feature type="transmembrane region" description="Helical" evidence="7">
    <location>
        <begin position="122"/>
        <end position="141"/>
    </location>
</feature>
<feature type="transmembrane region" description="Helical" evidence="7">
    <location>
        <begin position="420"/>
        <end position="438"/>
    </location>
</feature>
<evidence type="ECO:0000256" key="1">
    <source>
        <dbReference type="ARBA" id="ARBA00004141"/>
    </source>
</evidence>
<dbReference type="InterPro" id="IPR005828">
    <property type="entry name" value="MFS_sugar_transport-like"/>
</dbReference>
<evidence type="ECO:0000256" key="4">
    <source>
        <dbReference type="ARBA" id="ARBA00022692"/>
    </source>
</evidence>
<dbReference type="InterPro" id="IPR036259">
    <property type="entry name" value="MFS_trans_sf"/>
</dbReference>
<name>A0A8D8MJM0_CULPI</name>
<dbReference type="Gene3D" id="1.20.1250.20">
    <property type="entry name" value="MFS general substrate transporter like domains"/>
    <property type="match status" value="1"/>
</dbReference>
<feature type="transmembrane region" description="Helical" evidence="7">
    <location>
        <begin position="147"/>
        <end position="169"/>
    </location>
</feature>
<feature type="transmembrane region" description="Helical" evidence="7">
    <location>
        <begin position="390"/>
        <end position="408"/>
    </location>
</feature>
<evidence type="ECO:0000256" key="6">
    <source>
        <dbReference type="ARBA" id="ARBA00023136"/>
    </source>
</evidence>
<keyword evidence="6 7" id="KW-0472">Membrane</keyword>
<dbReference type="Pfam" id="PF00083">
    <property type="entry name" value="Sugar_tr"/>
    <property type="match status" value="1"/>
</dbReference>
<feature type="transmembrane region" description="Helical" evidence="7">
    <location>
        <begin position="93"/>
        <end position="113"/>
    </location>
</feature>
<evidence type="ECO:0000256" key="2">
    <source>
        <dbReference type="ARBA" id="ARBA00008335"/>
    </source>
</evidence>
<comment type="subcellular location">
    <subcellularLocation>
        <location evidence="1">Membrane</location>
        <topology evidence="1">Multi-pass membrane protein</topology>
    </subcellularLocation>
</comment>
<dbReference type="EMBL" id="HBUE01201587">
    <property type="protein sequence ID" value="CAG6530095.1"/>
    <property type="molecule type" value="Transcribed_RNA"/>
</dbReference>
<organism evidence="9">
    <name type="scientific">Culex pipiens</name>
    <name type="common">House mosquito</name>
    <dbReference type="NCBI Taxonomy" id="7175"/>
    <lineage>
        <taxon>Eukaryota</taxon>
        <taxon>Metazoa</taxon>
        <taxon>Ecdysozoa</taxon>
        <taxon>Arthropoda</taxon>
        <taxon>Hexapoda</taxon>
        <taxon>Insecta</taxon>
        <taxon>Pterygota</taxon>
        <taxon>Neoptera</taxon>
        <taxon>Endopterygota</taxon>
        <taxon>Diptera</taxon>
        <taxon>Nematocera</taxon>
        <taxon>Culicoidea</taxon>
        <taxon>Culicidae</taxon>
        <taxon>Culicinae</taxon>
        <taxon>Culicini</taxon>
        <taxon>Culex</taxon>
        <taxon>Culex</taxon>
    </lineage>
</organism>
<dbReference type="PROSITE" id="PS50850">
    <property type="entry name" value="MFS"/>
    <property type="match status" value="1"/>
</dbReference>
<feature type="transmembrane region" description="Helical" evidence="7">
    <location>
        <begin position="55"/>
        <end position="81"/>
    </location>
</feature>
<feature type="transmembrane region" description="Helical" evidence="7">
    <location>
        <begin position="181"/>
        <end position="203"/>
    </location>
</feature>
<protein>
    <submittedName>
        <fullName evidence="9">Synaptic vesicle glycoprotein 2B</fullName>
    </submittedName>
</protein>
<dbReference type="GO" id="GO:0022857">
    <property type="term" value="F:transmembrane transporter activity"/>
    <property type="evidence" value="ECO:0007669"/>
    <property type="project" value="InterPro"/>
</dbReference>
<dbReference type="InterPro" id="IPR020846">
    <property type="entry name" value="MFS_dom"/>
</dbReference>
<evidence type="ECO:0000256" key="7">
    <source>
        <dbReference type="SAM" id="Phobius"/>
    </source>
</evidence>
<evidence type="ECO:0000313" key="9">
    <source>
        <dbReference type="EMBL" id="CAG6530095.1"/>
    </source>
</evidence>
<evidence type="ECO:0000256" key="3">
    <source>
        <dbReference type="ARBA" id="ARBA00022448"/>
    </source>
</evidence>
<keyword evidence="4 7" id="KW-0812">Transmembrane</keyword>
<reference evidence="9" key="1">
    <citation type="submission" date="2021-05" db="EMBL/GenBank/DDBJ databases">
        <authorList>
            <person name="Alioto T."/>
            <person name="Alioto T."/>
            <person name="Gomez Garrido J."/>
        </authorList>
    </citation>
    <scope>NUCLEOTIDE SEQUENCE</scope>
</reference>
<dbReference type="PANTHER" id="PTHR23511:SF35">
    <property type="entry name" value="MAJOR FACILITATOR SUPERFAMILY (MFS) PROFILE DOMAIN-CONTAINING PROTEIN"/>
    <property type="match status" value="1"/>
</dbReference>
<dbReference type="SUPFAM" id="SSF103473">
    <property type="entry name" value="MFS general substrate transporter"/>
    <property type="match status" value="1"/>
</dbReference>
<comment type="similarity">
    <text evidence="2">Belongs to the major facilitator superfamily.</text>
</comment>
<proteinExistence type="inferred from homology"/>
<feature type="domain" description="Major facilitator superfamily (MFS) profile" evidence="8">
    <location>
        <begin position="49"/>
        <end position="529"/>
    </location>
</feature>
<accession>A0A8D8MJM0</accession>
<dbReference type="GO" id="GO:0016020">
    <property type="term" value="C:membrane"/>
    <property type="evidence" value="ECO:0007669"/>
    <property type="project" value="UniProtKB-SubCell"/>
</dbReference>
<evidence type="ECO:0000256" key="5">
    <source>
        <dbReference type="ARBA" id="ARBA00022989"/>
    </source>
</evidence>
<feature type="transmembrane region" description="Helical" evidence="7">
    <location>
        <begin position="477"/>
        <end position="501"/>
    </location>
</feature>
<dbReference type="PANTHER" id="PTHR23511">
    <property type="entry name" value="SYNAPTIC VESICLE GLYCOPROTEIN 2"/>
    <property type="match status" value="1"/>
</dbReference>
<feature type="transmembrane region" description="Helical" evidence="7">
    <location>
        <begin position="223"/>
        <end position="243"/>
    </location>
</feature>
<sequence length="529" mass="58541">MRLDDQKNGSPVSNRVDIHHIQLEEGTTINGDAKSRVYTYNEALELVGLGRFHTLLLFICGFCLMSVINETLNMGFIISAAECDLGLSFSDKGILNGAAFCGVVLSSHLWGFLSDTWGRRKVLVLATSCSLAFSVLSTFSLNVWMLIVTRFCVGFFISGNAATSYAYLAEFHTDKSRASHVSWAAMFMAFGMIYLPLLAWCIIPLDAQLDLKLLGVRYGLWRLYLLLTSMNAVLILCGITFLPESPKFLLIGKQQDQVLEILARMYRWNQRKPERTFPLKSIALDAIDSAFAEEMQRKSSAGLRYVWDQTVPLFRRPLVGNTARASFLMFGLFAASSGLFMWMPDILNVYINYKDESITICQVVDIIHRNRTAPDVLAEVDNCFVNIDGTIFMITTVMGVLFLLCYILNGAIINRVGKKLLLNIWYVACGLAGIGALWTSDFYLTLLVIVVFLAVGCLGSVLSAISVDLFPTNYRAMALCLILMTGRLGAMVGSNVVAFLLTYNCDLIFVLLGGLLLVCAVIGTTLPGK</sequence>
<dbReference type="EMBL" id="HBUE01307763">
    <property type="protein sequence ID" value="CAG6581901.1"/>
    <property type="molecule type" value="Transcribed_RNA"/>
</dbReference>
<keyword evidence="3" id="KW-0813">Transport</keyword>
<evidence type="ECO:0000259" key="8">
    <source>
        <dbReference type="PROSITE" id="PS50850"/>
    </source>
</evidence>
<keyword evidence="5 7" id="KW-1133">Transmembrane helix</keyword>
<feature type="transmembrane region" description="Helical" evidence="7">
    <location>
        <begin position="444"/>
        <end position="465"/>
    </location>
</feature>
<feature type="transmembrane region" description="Helical" evidence="7">
    <location>
        <begin position="507"/>
        <end position="526"/>
    </location>
</feature>
<feature type="transmembrane region" description="Helical" evidence="7">
    <location>
        <begin position="325"/>
        <end position="343"/>
    </location>
</feature>
<dbReference type="AlphaFoldDB" id="A0A8D8MJM0"/>